<proteinExistence type="predicted"/>
<keyword evidence="1" id="KW-1133">Transmembrane helix</keyword>
<reference evidence="2 3" key="1">
    <citation type="submission" date="2024-09" db="EMBL/GenBank/DDBJ databases">
        <title>The Natural Products Discovery Center: Release of the First 8490 Sequenced Strains for Exploring Actinobacteria Biosynthetic Diversity.</title>
        <authorList>
            <person name="Kalkreuter E."/>
            <person name="Kautsar S.A."/>
            <person name="Yang D."/>
            <person name="Bader C.D."/>
            <person name="Teijaro C.N."/>
            <person name="Fluegel L."/>
            <person name="Davis C.M."/>
            <person name="Simpson J.R."/>
            <person name="Lauterbach L."/>
            <person name="Steele A.D."/>
            <person name="Gui C."/>
            <person name="Meng S."/>
            <person name="Li G."/>
            <person name="Viehrig K."/>
            <person name="Ye F."/>
            <person name="Su P."/>
            <person name="Kiefer A.F."/>
            <person name="Nichols A."/>
            <person name="Cepeda A.J."/>
            <person name="Yan W."/>
            <person name="Fan B."/>
            <person name="Jiang Y."/>
            <person name="Adhikari A."/>
            <person name="Zheng C.-J."/>
            <person name="Schuster L."/>
            <person name="Cowan T.M."/>
            <person name="Smanski M.J."/>
            <person name="Chevrette M.G."/>
            <person name="De Carvalho L.P.S."/>
            <person name="Shen B."/>
        </authorList>
    </citation>
    <scope>NUCLEOTIDE SEQUENCE [LARGE SCALE GENOMIC DNA]</scope>
    <source>
        <strain evidence="2 3">NPDC058546</strain>
    </source>
</reference>
<dbReference type="EMBL" id="JBHXOF010000033">
    <property type="protein sequence ID" value="MFD4217569.1"/>
    <property type="molecule type" value="Genomic_DNA"/>
</dbReference>
<keyword evidence="1" id="KW-0812">Transmembrane</keyword>
<feature type="transmembrane region" description="Helical" evidence="1">
    <location>
        <begin position="32"/>
        <end position="53"/>
    </location>
</feature>
<keyword evidence="3" id="KW-1185">Reference proteome</keyword>
<keyword evidence="1" id="KW-0472">Membrane</keyword>
<accession>A0ABW6EQM1</accession>
<evidence type="ECO:0000256" key="1">
    <source>
        <dbReference type="SAM" id="Phobius"/>
    </source>
</evidence>
<evidence type="ECO:0000313" key="3">
    <source>
        <dbReference type="Proteomes" id="UP001598251"/>
    </source>
</evidence>
<comment type="caution">
    <text evidence="2">The sequence shown here is derived from an EMBL/GenBank/DDBJ whole genome shotgun (WGS) entry which is preliminary data.</text>
</comment>
<dbReference type="Proteomes" id="UP001598251">
    <property type="component" value="Unassembled WGS sequence"/>
</dbReference>
<evidence type="ECO:0000313" key="2">
    <source>
        <dbReference type="EMBL" id="MFD4217569.1"/>
    </source>
</evidence>
<name>A0ABW6EQM1_9ACTN</name>
<gene>
    <name evidence="2" type="ORF">ACFWSS_32355</name>
</gene>
<sequence>MSTASHNPPRLLIPAGFGFSYMTIRLVPENGWGPSALVGLLVFALILWGPAFLKWASKGLAVRNAAKKKAAAEADGKK</sequence>
<organism evidence="2 3">
    <name type="scientific">Streptomyces sindenensis</name>
    <dbReference type="NCBI Taxonomy" id="67363"/>
    <lineage>
        <taxon>Bacteria</taxon>
        <taxon>Bacillati</taxon>
        <taxon>Actinomycetota</taxon>
        <taxon>Actinomycetes</taxon>
        <taxon>Kitasatosporales</taxon>
        <taxon>Streptomycetaceae</taxon>
        <taxon>Streptomyces</taxon>
    </lineage>
</organism>
<dbReference type="RefSeq" id="WP_382830956.1">
    <property type="nucleotide sequence ID" value="NZ_JBHXLY010000046.1"/>
</dbReference>
<protein>
    <submittedName>
        <fullName evidence="2">Uncharacterized protein</fullName>
    </submittedName>
</protein>